<keyword evidence="3" id="KW-1185">Reference proteome</keyword>
<feature type="compositionally biased region" description="Basic and acidic residues" evidence="1">
    <location>
        <begin position="74"/>
        <end position="85"/>
    </location>
</feature>
<dbReference type="RefSeq" id="WP_387415545.1">
    <property type="nucleotide sequence ID" value="NZ_JBIASD010000021.1"/>
</dbReference>
<dbReference type="Proteomes" id="UP001602013">
    <property type="component" value="Unassembled WGS sequence"/>
</dbReference>
<proteinExistence type="predicted"/>
<evidence type="ECO:0000313" key="3">
    <source>
        <dbReference type="Proteomes" id="UP001602013"/>
    </source>
</evidence>
<dbReference type="EMBL" id="JBIASD010000021">
    <property type="protein sequence ID" value="MFF3669450.1"/>
    <property type="molecule type" value="Genomic_DNA"/>
</dbReference>
<comment type="caution">
    <text evidence="2">The sequence shown here is derived from an EMBL/GenBank/DDBJ whole genome shotgun (WGS) entry which is preliminary data.</text>
</comment>
<reference evidence="2 3" key="1">
    <citation type="submission" date="2024-10" db="EMBL/GenBank/DDBJ databases">
        <title>The Natural Products Discovery Center: Release of the First 8490 Sequenced Strains for Exploring Actinobacteria Biosynthetic Diversity.</title>
        <authorList>
            <person name="Kalkreuter E."/>
            <person name="Kautsar S.A."/>
            <person name="Yang D."/>
            <person name="Bader C.D."/>
            <person name="Teijaro C.N."/>
            <person name="Fluegel L."/>
            <person name="Davis C.M."/>
            <person name="Simpson J.R."/>
            <person name="Lauterbach L."/>
            <person name="Steele A.D."/>
            <person name="Gui C."/>
            <person name="Meng S."/>
            <person name="Li G."/>
            <person name="Viehrig K."/>
            <person name="Ye F."/>
            <person name="Su P."/>
            <person name="Kiefer A.F."/>
            <person name="Nichols A."/>
            <person name="Cepeda A.J."/>
            <person name="Yan W."/>
            <person name="Fan B."/>
            <person name="Jiang Y."/>
            <person name="Adhikari A."/>
            <person name="Zheng C.-J."/>
            <person name="Schuster L."/>
            <person name="Cowan T.M."/>
            <person name="Smanski M.J."/>
            <person name="Chevrette M.G."/>
            <person name="De Carvalho L.P.S."/>
            <person name="Shen B."/>
        </authorList>
    </citation>
    <scope>NUCLEOTIDE SEQUENCE [LARGE SCALE GENOMIC DNA]</scope>
    <source>
        <strain evidence="2 3">NPDC002173</strain>
    </source>
</reference>
<sequence length="85" mass="9954">MTLPEEIRDDRDDMGNFCVYDEKFVRRRMDYDPVDQPELHAWNLAQPRWSSRFRVGGLPPAGGTCPRTRLRAGCRRDQDRGPFLS</sequence>
<organism evidence="2 3">
    <name type="scientific">Microtetraspora malaysiensis</name>
    <dbReference type="NCBI Taxonomy" id="161358"/>
    <lineage>
        <taxon>Bacteria</taxon>
        <taxon>Bacillati</taxon>
        <taxon>Actinomycetota</taxon>
        <taxon>Actinomycetes</taxon>
        <taxon>Streptosporangiales</taxon>
        <taxon>Streptosporangiaceae</taxon>
        <taxon>Microtetraspora</taxon>
    </lineage>
</organism>
<evidence type="ECO:0000313" key="2">
    <source>
        <dbReference type="EMBL" id="MFF3669450.1"/>
    </source>
</evidence>
<name>A0ABW6T0Q4_9ACTN</name>
<feature type="region of interest" description="Disordered" evidence="1">
    <location>
        <begin position="55"/>
        <end position="85"/>
    </location>
</feature>
<protein>
    <submittedName>
        <fullName evidence="2">Uncharacterized protein</fullName>
    </submittedName>
</protein>
<gene>
    <name evidence="2" type="ORF">ACFYXI_28050</name>
</gene>
<accession>A0ABW6T0Q4</accession>
<evidence type="ECO:0000256" key="1">
    <source>
        <dbReference type="SAM" id="MobiDB-lite"/>
    </source>
</evidence>